<keyword evidence="12" id="KW-1185">Reference proteome</keyword>
<keyword evidence="7" id="KW-0539">Nucleus</keyword>
<feature type="compositionally biased region" description="Low complexity" evidence="9">
    <location>
        <begin position="711"/>
        <end position="720"/>
    </location>
</feature>
<dbReference type="PANTHER" id="PTHR15528">
    <property type="entry name" value="PEROXISOME PROLIFERATOR ACTIVATED RECEPTOR GAMMA COACTIVATOR 1 PGC-1 -RELATED"/>
    <property type="match status" value="1"/>
</dbReference>
<feature type="compositionally biased region" description="Polar residues" evidence="9">
    <location>
        <begin position="207"/>
        <end position="219"/>
    </location>
</feature>
<evidence type="ECO:0000256" key="4">
    <source>
        <dbReference type="ARBA" id="ARBA00023015"/>
    </source>
</evidence>
<dbReference type="GO" id="GO:0005634">
    <property type="term" value="C:nucleus"/>
    <property type="evidence" value="ECO:0007669"/>
    <property type="project" value="UniProtKB-SubCell"/>
</dbReference>
<dbReference type="Proteomes" id="UP000008672">
    <property type="component" value="Unassembled WGS sequence"/>
</dbReference>
<dbReference type="PANTHER" id="PTHR15528:SF12">
    <property type="entry name" value="PEROXISOME PROLIFERATOR-ACTIVATED RECEPTOR GAMMA COACTIVATOR 1-BETA"/>
    <property type="match status" value="1"/>
</dbReference>
<protein>
    <submittedName>
        <fullName evidence="11">PPARG coactivator 1 beta</fullName>
    </submittedName>
</protein>
<feature type="compositionally biased region" description="Polar residues" evidence="9">
    <location>
        <begin position="778"/>
        <end position="800"/>
    </location>
</feature>
<dbReference type="InterPro" id="IPR000504">
    <property type="entry name" value="RRM_dom"/>
</dbReference>
<dbReference type="SMART" id="SM00360">
    <property type="entry name" value="RRM"/>
    <property type="match status" value="1"/>
</dbReference>
<dbReference type="eggNOG" id="ENOG502QTA7">
    <property type="taxonomic scope" value="Eukaryota"/>
</dbReference>
<dbReference type="Ensembl" id="ENSLACT00000012847.1">
    <property type="protein sequence ID" value="ENSLACP00000012753.1"/>
    <property type="gene ID" value="ENSLACG00000011232.1"/>
</dbReference>
<feature type="region of interest" description="Disordered" evidence="9">
    <location>
        <begin position="86"/>
        <end position="124"/>
    </location>
</feature>
<dbReference type="AlphaFoldDB" id="H3ASY2"/>
<keyword evidence="5" id="KW-0010">Activator</keyword>
<dbReference type="Gene3D" id="3.30.70.330">
    <property type="match status" value="1"/>
</dbReference>
<dbReference type="EMBL" id="AFYH01144830">
    <property type="status" value="NOT_ANNOTATED_CDS"/>
    <property type="molecule type" value="Genomic_DNA"/>
</dbReference>
<evidence type="ECO:0000256" key="2">
    <source>
        <dbReference type="ARBA" id="ARBA00022553"/>
    </source>
</evidence>
<name>H3ASY2_LATCH</name>
<dbReference type="GO" id="GO:0045944">
    <property type="term" value="P:positive regulation of transcription by RNA polymerase II"/>
    <property type="evidence" value="ECO:0007669"/>
    <property type="project" value="TreeGrafter"/>
</dbReference>
<dbReference type="STRING" id="7897.ENSLACP00000012753"/>
<evidence type="ECO:0000256" key="3">
    <source>
        <dbReference type="ARBA" id="ARBA00022884"/>
    </source>
</evidence>
<dbReference type="Pfam" id="PF00076">
    <property type="entry name" value="RRM_1"/>
    <property type="match status" value="1"/>
</dbReference>
<keyword evidence="2" id="KW-0597">Phosphoprotein</keyword>
<dbReference type="GeneTree" id="ENSGT00950000183137"/>
<dbReference type="InterPro" id="IPR034605">
    <property type="entry name" value="PGC-1"/>
</dbReference>
<feature type="compositionally biased region" description="Low complexity" evidence="9">
    <location>
        <begin position="817"/>
        <end position="833"/>
    </location>
</feature>
<feature type="region of interest" description="Disordered" evidence="9">
    <location>
        <begin position="684"/>
        <end position="720"/>
    </location>
</feature>
<dbReference type="GO" id="GO:0003712">
    <property type="term" value="F:transcription coregulator activity"/>
    <property type="evidence" value="ECO:0007669"/>
    <property type="project" value="InterPro"/>
</dbReference>
<dbReference type="EMBL" id="AFYH01144828">
    <property type="status" value="NOT_ANNOTATED_CDS"/>
    <property type="molecule type" value="Genomic_DNA"/>
</dbReference>
<reference evidence="11" key="3">
    <citation type="submission" date="2025-09" db="UniProtKB">
        <authorList>
            <consortium name="Ensembl"/>
        </authorList>
    </citation>
    <scope>IDENTIFICATION</scope>
</reference>
<dbReference type="GO" id="GO:0003723">
    <property type="term" value="F:RNA binding"/>
    <property type="evidence" value="ECO:0007669"/>
    <property type="project" value="UniProtKB-UniRule"/>
</dbReference>
<dbReference type="InterPro" id="IPR012677">
    <property type="entry name" value="Nucleotide-bd_a/b_plait_sf"/>
</dbReference>
<dbReference type="InterPro" id="IPR035979">
    <property type="entry name" value="RBD_domain_sf"/>
</dbReference>
<gene>
    <name evidence="11" type="primary">PPARGC1B</name>
</gene>
<feature type="region of interest" description="Disordered" evidence="9">
    <location>
        <begin position="775"/>
        <end position="842"/>
    </location>
</feature>
<comment type="subcellular location">
    <subcellularLocation>
        <location evidence="1">Nucleus</location>
    </subcellularLocation>
</comment>
<dbReference type="SUPFAM" id="SSF54928">
    <property type="entry name" value="RNA-binding domain, RBD"/>
    <property type="match status" value="1"/>
</dbReference>
<keyword evidence="6" id="KW-0804">Transcription</keyword>
<evidence type="ECO:0000256" key="7">
    <source>
        <dbReference type="ARBA" id="ARBA00023242"/>
    </source>
</evidence>
<feature type="compositionally biased region" description="Acidic residues" evidence="9">
    <location>
        <begin position="223"/>
        <end position="237"/>
    </location>
</feature>
<dbReference type="InParanoid" id="H3ASY2"/>
<accession>H3ASY2</accession>
<evidence type="ECO:0000256" key="8">
    <source>
        <dbReference type="PROSITE-ProRule" id="PRU00176"/>
    </source>
</evidence>
<evidence type="ECO:0000313" key="11">
    <source>
        <dbReference type="Ensembl" id="ENSLACP00000012753.1"/>
    </source>
</evidence>
<dbReference type="EMBL" id="AFYH01144829">
    <property type="status" value="NOT_ANNOTATED_CDS"/>
    <property type="molecule type" value="Genomic_DNA"/>
</dbReference>
<keyword evidence="3 8" id="KW-0694">RNA-binding</keyword>
<evidence type="ECO:0000256" key="9">
    <source>
        <dbReference type="SAM" id="MobiDB-lite"/>
    </source>
</evidence>
<evidence type="ECO:0000256" key="6">
    <source>
        <dbReference type="ARBA" id="ARBA00023163"/>
    </source>
</evidence>
<dbReference type="OMA" id="HMKPVRP"/>
<proteinExistence type="predicted"/>
<organism evidence="11 12">
    <name type="scientific">Latimeria chalumnae</name>
    <name type="common">Coelacanth</name>
    <dbReference type="NCBI Taxonomy" id="7897"/>
    <lineage>
        <taxon>Eukaryota</taxon>
        <taxon>Metazoa</taxon>
        <taxon>Chordata</taxon>
        <taxon>Craniata</taxon>
        <taxon>Vertebrata</taxon>
        <taxon>Euteleostomi</taxon>
        <taxon>Coelacanthiformes</taxon>
        <taxon>Coelacanthidae</taxon>
        <taxon>Latimeria</taxon>
    </lineage>
</organism>
<evidence type="ECO:0000259" key="10">
    <source>
        <dbReference type="PROSITE" id="PS50102"/>
    </source>
</evidence>
<dbReference type="PROSITE" id="PS50102">
    <property type="entry name" value="RRM"/>
    <property type="match status" value="1"/>
</dbReference>
<reference evidence="12" key="1">
    <citation type="submission" date="2011-08" db="EMBL/GenBank/DDBJ databases">
        <title>The draft genome of Latimeria chalumnae.</title>
        <authorList>
            <person name="Di Palma F."/>
            <person name="Alfoldi J."/>
            <person name="Johnson J."/>
            <person name="Berlin A."/>
            <person name="Gnerre S."/>
            <person name="Jaffe D."/>
            <person name="MacCallum I."/>
            <person name="Young S."/>
            <person name="Walker B.J."/>
            <person name="Lander E."/>
            <person name="Lindblad-Toh K."/>
        </authorList>
    </citation>
    <scope>NUCLEOTIDE SEQUENCE [LARGE SCALE GENOMIC DNA]</scope>
    <source>
        <strain evidence="12">Wild caught</strain>
    </source>
</reference>
<sequence length="986" mass="111605">SGEECLYSDFPEIDLSQLDASDFDSVSYLSELQWYDDHSENSVNQYNTDDSGLFEIINGENEALLDALTETFSDVDVSLSDFRTLGESSDMSEPEDFPSLPGSVKSVGSTSADAIPPTPEPDEPSLLQKLLLSPANSSLNYVPLRESSIRCQVTKKSKSQRTVFKNASLQDRKAHIFRPPNRRCTELHKHLTSDMQNLQLEAKPLQNVNGGQSLNSQNHDSGENQDFDEESSSDSDASESSHIPTDIPEKNIQVKNSQFTSENELRSVIELIRYMHTYCLPPQKHPLLGQASLKTNNSNLQVKNNCSLKCKKGPPECSLLKELLQKEVSYDVSKPYRLEKPVYTSFHVYNSCLNKDALPQEKLKQESRLPCATRGQGSKSDLVQERFIQKELDSNSRKGELNLHNDTLRPEEQFEEIQESNHAVRRSRRLNPLLCKGAFRCSEDSGIAMEVKVKVELVPILCFADKSKSLPLPVSKITQLQASASLYKLSSKYVAPQLAKNFYDLVLLCGRNKKSVEGFRELECGFTVSKRRLPPRKIRVEIMNLTLLLSSHFDHSFENKTVEPTLSVALCGTAGLTPPTTPPYKPTEDDLYKPDTKQELLKTEFIGTSLSTKAWSTPSSKNCFKKDPEQTELYAHLSRVADIPANVEVKKFKRPLPRCFGDHDYCQILRPEFDIQRKVLKSWNPQNSKENEKNTMLSTSHSQGHYNECPQLSKKSSLSDSTKQLKDCEIREKLTRHFGFLEDTTGLREKDSCKSPDYSIVFENGENGNDLLQEEKQQQTAGSPESSLSATSCRTIGQQSRDTERSRVKPRFFHLGRSNTGSSSCRSRSPVNRRTSRYEKSENFQMEDLKQDQANKKRVKAIDDGRVIYIRNLKTNITQTELKLLFEGFGEIEECKILTLKKKNDKHGFVTFRCAADATLALENGHMLKKQNEPALHLSYGGLRKFCRNSYTDLDSMDDFAPTPVKSKYDAMDFDSLLKEAQRSLH</sequence>
<feature type="domain" description="RRM" evidence="10">
    <location>
        <begin position="866"/>
        <end position="943"/>
    </location>
</feature>
<keyword evidence="4" id="KW-0805">Transcription regulation</keyword>
<evidence type="ECO:0000256" key="1">
    <source>
        <dbReference type="ARBA" id="ARBA00004123"/>
    </source>
</evidence>
<feature type="compositionally biased region" description="Polar residues" evidence="9">
    <location>
        <begin position="684"/>
        <end position="705"/>
    </location>
</feature>
<dbReference type="FunCoup" id="H3ASY2">
    <property type="interactions" value="1913"/>
</dbReference>
<feature type="region of interest" description="Disordered" evidence="9">
    <location>
        <begin position="207"/>
        <end position="258"/>
    </location>
</feature>
<evidence type="ECO:0000256" key="5">
    <source>
        <dbReference type="ARBA" id="ARBA00023159"/>
    </source>
</evidence>
<dbReference type="HOGENOM" id="CLU_014202_0_0_1"/>
<reference evidence="11" key="2">
    <citation type="submission" date="2025-08" db="UniProtKB">
        <authorList>
            <consortium name="Ensembl"/>
        </authorList>
    </citation>
    <scope>IDENTIFICATION</scope>
</reference>
<evidence type="ECO:0000313" key="12">
    <source>
        <dbReference type="Proteomes" id="UP000008672"/>
    </source>
</evidence>